<evidence type="ECO:0000256" key="1">
    <source>
        <dbReference type="SAM" id="SignalP"/>
    </source>
</evidence>
<dbReference type="PIRSF" id="PIRSF020555">
    <property type="entry name" value="UCP020555"/>
    <property type="match status" value="1"/>
</dbReference>
<proteinExistence type="predicted"/>
<evidence type="ECO:0000313" key="2">
    <source>
        <dbReference type="EMBL" id="MBB4593632.1"/>
    </source>
</evidence>
<name>A0ABR6JLF2_9XANT</name>
<feature type="signal peptide" evidence="1">
    <location>
        <begin position="1"/>
        <end position="23"/>
    </location>
</feature>
<sequence length="117" mass="13024">MKKVSCAKLWVGAFVLIALTACAHQSTSLYQWGSYQDQVYSHFKGGSPEQQIQALEKDLQVMQSSNKSAPPGLRVHLGMLYAETGNDGKAQENLIAEKAHYPESTTYVDLLMKKFQN</sequence>
<dbReference type="EMBL" id="JACHNS010000004">
    <property type="protein sequence ID" value="MBB4593632.1"/>
    <property type="molecule type" value="Genomic_DNA"/>
</dbReference>
<evidence type="ECO:0000313" key="3">
    <source>
        <dbReference type="Proteomes" id="UP000554726"/>
    </source>
</evidence>
<dbReference type="Proteomes" id="UP000554726">
    <property type="component" value="Unassembled WGS sequence"/>
</dbReference>
<organism evidence="2 3">
    <name type="scientific">Xanthomonas cannabis</name>
    <dbReference type="NCBI Taxonomy" id="1885674"/>
    <lineage>
        <taxon>Bacteria</taxon>
        <taxon>Pseudomonadati</taxon>
        <taxon>Pseudomonadota</taxon>
        <taxon>Gammaproteobacteria</taxon>
        <taxon>Lysobacterales</taxon>
        <taxon>Lysobacteraceae</taxon>
        <taxon>Xanthomonas</taxon>
    </lineage>
</organism>
<dbReference type="PROSITE" id="PS51257">
    <property type="entry name" value="PROKAR_LIPOPROTEIN"/>
    <property type="match status" value="1"/>
</dbReference>
<accession>A0ABR6JLF2</accession>
<dbReference type="InterPro" id="IPR014508">
    <property type="entry name" value="UCP020555_TPR-like"/>
</dbReference>
<feature type="chain" id="PRO_5046264343" description="DUF4810 domain-containing protein" evidence="1">
    <location>
        <begin position="24"/>
        <end position="117"/>
    </location>
</feature>
<gene>
    <name evidence="2" type="ORF">FHR60_002316</name>
</gene>
<keyword evidence="3" id="KW-1185">Reference proteome</keyword>
<comment type="caution">
    <text evidence="2">The sequence shown here is derived from an EMBL/GenBank/DDBJ whole genome shotgun (WGS) entry which is preliminary data.</text>
</comment>
<reference evidence="2 3" key="1">
    <citation type="submission" date="2020-08" db="EMBL/GenBank/DDBJ databases">
        <title>Studying the diversity of plant-associated saprophytic bacteria and their role in host health and plant-pathogen interactions.</title>
        <authorList>
            <person name="Potnis N."/>
        </authorList>
    </citation>
    <scope>NUCLEOTIDE SEQUENCE [LARGE SCALE GENOMIC DNA]</scope>
    <source>
        <strain evidence="2 3">F16</strain>
    </source>
</reference>
<evidence type="ECO:0008006" key="4">
    <source>
        <dbReference type="Google" id="ProtNLM"/>
    </source>
</evidence>
<dbReference type="Pfam" id="PF16068">
    <property type="entry name" value="DUF4810"/>
    <property type="match status" value="1"/>
</dbReference>
<keyword evidence="1" id="KW-0732">Signal</keyword>
<protein>
    <recommendedName>
        <fullName evidence="4">DUF4810 domain-containing protein</fullName>
    </recommendedName>
</protein>
<dbReference type="RefSeq" id="WP_326520457.1">
    <property type="nucleotide sequence ID" value="NZ_JACHNS010000004.1"/>
</dbReference>